<sequence length="177" mass="19020">MAEFAPGQTALVIHVPEAESVVGAWRRRFDSSAAHGVPAHVTVLYPFLDADRVDAGVVAALGELFAARAAFDARFPACGRFPDVIYLTPDPDAPFRELTEAVAARWPEAPPYGGQFEVILPHLTVADGVPPDIQDMIEAELSGRLPVVTRVRAVALETFDGALWKETASFPLGCPEV</sequence>
<evidence type="ECO:0000313" key="2">
    <source>
        <dbReference type="Proteomes" id="UP000630097"/>
    </source>
</evidence>
<proteinExistence type="predicted"/>
<gene>
    <name evidence="1" type="ORF">Pka01_52270</name>
</gene>
<dbReference type="EMBL" id="BONV01000026">
    <property type="protein sequence ID" value="GIG82100.1"/>
    <property type="molecule type" value="Genomic_DNA"/>
</dbReference>
<reference evidence="1 2" key="1">
    <citation type="submission" date="2021-01" db="EMBL/GenBank/DDBJ databases">
        <title>Whole genome shotgun sequence of Planotetraspora kaengkrachanensis NBRC 104272.</title>
        <authorList>
            <person name="Komaki H."/>
            <person name="Tamura T."/>
        </authorList>
    </citation>
    <scope>NUCLEOTIDE SEQUENCE [LARGE SCALE GENOMIC DNA]</scope>
    <source>
        <strain evidence="1 2">NBRC 104272</strain>
    </source>
</reference>
<organism evidence="1 2">
    <name type="scientific">Planotetraspora kaengkrachanensis</name>
    <dbReference type="NCBI Taxonomy" id="575193"/>
    <lineage>
        <taxon>Bacteria</taxon>
        <taxon>Bacillati</taxon>
        <taxon>Actinomycetota</taxon>
        <taxon>Actinomycetes</taxon>
        <taxon>Streptosporangiales</taxon>
        <taxon>Streptosporangiaceae</taxon>
        <taxon>Planotetraspora</taxon>
    </lineage>
</organism>
<name>A0A8J3PW36_9ACTN</name>
<dbReference type="AlphaFoldDB" id="A0A8J3PW36"/>
<dbReference type="InterPro" id="IPR009097">
    <property type="entry name" value="Cyclic_Pdiesterase"/>
</dbReference>
<comment type="caution">
    <text evidence="1">The sequence shown here is derived from an EMBL/GenBank/DDBJ whole genome shotgun (WGS) entry which is preliminary data.</text>
</comment>
<dbReference type="Pfam" id="PF13563">
    <property type="entry name" value="2_5_RNA_ligase2"/>
    <property type="match status" value="1"/>
</dbReference>
<evidence type="ECO:0008006" key="3">
    <source>
        <dbReference type="Google" id="ProtNLM"/>
    </source>
</evidence>
<evidence type="ECO:0000313" key="1">
    <source>
        <dbReference type="EMBL" id="GIG82100.1"/>
    </source>
</evidence>
<dbReference type="RefSeq" id="WP_203885443.1">
    <property type="nucleotide sequence ID" value="NZ_BAABHH010000020.1"/>
</dbReference>
<protein>
    <recommendedName>
        <fullName evidence="3">2'-5' RNA ligase family protein</fullName>
    </recommendedName>
</protein>
<dbReference type="SUPFAM" id="SSF55144">
    <property type="entry name" value="LigT-like"/>
    <property type="match status" value="1"/>
</dbReference>
<accession>A0A8J3PW36</accession>
<dbReference type="Gene3D" id="3.90.1140.10">
    <property type="entry name" value="Cyclic phosphodiesterase"/>
    <property type="match status" value="1"/>
</dbReference>
<keyword evidence="2" id="KW-1185">Reference proteome</keyword>
<dbReference type="Proteomes" id="UP000630097">
    <property type="component" value="Unassembled WGS sequence"/>
</dbReference>